<reference evidence="11 12" key="1">
    <citation type="submission" date="2019-02" db="EMBL/GenBank/DDBJ databases">
        <title>Sequencing the genomes of 1000 actinobacteria strains.</title>
        <authorList>
            <person name="Klenk H.-P."/>
        </authorList>
    </citation>
    <scope>NUCLEOTIDE SEQUENCE [LARGE SCALE GENOMIC DNA]</scope>
    <source>
        <strain evidence="11 12">DSM 16932</strain>
    </source>
</reference>
<evidence type="ECO:0000256" key="5">
    <source>
        <dbReference type="ARBA" id="ARBA00022842"/>
    </source>
</evidence>
<dbReference type="PANTHER" id="PTHR11241">
    <property type="entry name" value="DEOXYURIDINE 5'-TRIPHOSPHATE NUCLEOTIDOHYDROLASE"/>
    <property type="match status" value="1"/>
</dbReference>
<comment type="pathway">
    <text evidence="8">Pyrimidine metabolism; dUMP biosynthesis; dUMP from dCTP (dUTP route): step 2/2.</text>
</comment>
<proteinExistence type="inferred from homology"/>
<dbReference type="GO" id="GO:0046081">
    <property type="term" value="P:dUTP catabolic process"/>
    <property type="evidence" value="ECO:0007669"/>
    <property type="project" value="InterPro"/>
</dbReference>
<evidence type="ECO:0000313" key="12">
    <source>
        <dbReference type="Proteomes" id="UP000293852"/>
    </source>
</evidence>
<evidence type="ECO:0000256" key="1">
    <source>
        <dbReference type="ARBA" id="ARBA00001946"/>
    </source>
</evidence>
<dbReference type="InterPro" id="IPR036157">
    <property type="entry name" value="dUTPase-like_sf"/>
</dbReference>
<dbReference type="Proteomes" id="UP000293852">
    <property type="component" value="Unassembled WGS sequence"/>
</dbReference>
<comment type="similarity">
    <text evidence="2 8">Belongs to the dUTPase family.</text>
</comment>
<evidence type="ECO:0000256" key="7">
    <source>
        <dbReference type="ARBA" id="ARBA00047686"/>
    </source>
</evidence>
<dbReference type="UniPathway" id="UPA00610">
    <property type="reaction ID" value="UER00666"/>
</dbReference>
<evidence type="ECO:0000256" key="2">
    <source>
        <dbReference type="ARBA" id="ARBA00006581"/>
    </source>
</evidence>
<dbReference type="EC" id="3.6.1.23" evidence="8"/>
<evidence type="ECO:0000313" key="11">
    <source>
        <dbReference type="EMBL" id="RZS61091.1"/>
    </source>
</evidence>
<dbReference type="GO" id="GO:0004170">
    <property type="term" value="F:dUTP diphosphatase activity"/>
    <property type="evidence" value="ECO:0007669"/>
    <property type="project" value="UniProtKB-UniRule"/>
</dbReference>
<dbReference type="EMBL" id="SGWX01000001">
    <property type="protein sequence ID" value="RZS61091.1"/>
    <property type="molecule type" value="Genomic_DNA"/>
</dbReference>
<dbReference type="NCBIfam" id="TIGR00576">
    <property type="entry name" value="dut"/>
    <property type="match status" value="1"/>
</dbReference>
<protein>
    <recommendedName>
        <fullName evidence="8">Deoxyuridine 5'-triphosphate nucleotidohydrolase</fullName>
        <shortName evidence="8">dUTPase</shortName>
        <ecNumber evidence="8">3.6.1.23</ecNumber>
    </recommendedName>
    <alternativeName>
        <fullName evidence="8">dUTP pyrophosphatase</fullName>
    </alternativeName>
</protein>
<name>A0A4Q7M1H8_9MICO</name>
<dbReference type="FunFam" id="2.70.40.10:FF:000008">
    <property type="entry name" value="Deoxyuridine 5'-triphosphate nucleotidohydrolase"/>
    <property type="match status" value="1"/>
</dbReference>
<evidence type="ECO:0000256" key="8">
    <source>
        <dbReference type="HAMAP-Rule" id="MF_00116"/>
    </source>
</evidence>
<sequence length="160" mass="16792">MTEHPQPRDTTVDVLIRLLDDAVPVPSYAHPGDAGADLVTTVDVEIAPQGRVTVPTGVAIALPDGYAAFVHPRSGLAAKHGLTIVNAPGTVDAGYRGELRVTLLNTDAAETVRLRRGDRVAQLVIQRVERARFVRAQTLPGSHRGEGGFGSSGGWASAQG</sequence>
<dbReference type="OrthoDB" id="9809956at2"/>
<evidence type="ECO:0000256" key="6">
    <source>
        <dbReference type="ARBA" id="ARBA00023080"/>
    </source>
</evidence>
<dbReference type="PANTHER" id="PTHR11241:SF0">
    <property type="entry name" value="DEOXYURIDINE 5'-TRIPHOSPHATE NUCLEOTIDOHYDROLASE"/>
    <property type="match status" value="1"/>
</dbReference>
<comment type="function">
    <text evidence="8">This enzyme is involved in nucleotide metabolism: it produces dUMP, the immediate precursor of thymidine nucleotides and it decreases the intracellular concentration of dUTP so that uracil cannot be incorporated into DNA.</text>
</comment>
<comment type="caution">
    <text evidence="11">The sequence shown here is derived from an EMBL/GenBank/DDBJ whole genome shotgun (WGS) entry which is preliminary data.</text>
</comment>
<dbReference type="SUPFAM" id="SSF51283">
    <property type="entry name" value="dUTPase-like"/>
    <property type="match status" value="1"/>
</dbReference>
<comment type="catalytic activity">
    <reaction evidence="7 8">
        <text>dUTP + H2O = dUMP + diphosphate + H(+)</text>
        <dbReference type="Rhea" id="RHEA:10248"/>
        <dbReference type="ChEBI" id="CHEBI:15377"/>
        <dbReference type="ChEBI" id="CHEBI:15378"/>
        <dbReference type="ChEBI" id="CHEBI:33019"/>
        <dbReference type="ChEBI" id="CHEBI:61555"/>
        <dbReference type="ChEBI" id="CHEBI:246422"/>
        <dbReference type="EC" id="3.6.1.23"/>
    </reaction>
</comment>
<dbReference type="HAMAP" id="MF_00116">
    <property type="entry name" value="dUTPase_bact"/>
    <property type="match status" value="1"/>
</dbReference>
<dbReference type="GO" id="GO:0006226">
    <property type="term" value="P:dUMP biosynthetic process"/>
    <property type="evidence" value="ECO:0007669"/>
    <property type="project" value="UniProtKB-UniRule"/>
</dbReference>
<keyword evidence="12" id="KW-1185">Reference proteome</keyword>
<accession>A0A4Q7M1H8</accession>
<dbReference type="InterPro" id="IPR008181">
    <property type="entry name" value="dUTPase"/>
</dbReference>
<feature type="binding site" evidence="8">
    <location>
        <position position="86"/>
    </location>
    <ligand>
        <name>substrate</name>
    </ligand>
</feature>
<feature type="binding site" evidence="8">
    <location>
        <begin position="90"/>
        <end position="92"/>
    </location>
    <ligand>
        <name>substrate</name>
    </ligand>
</feature>
<dbReference type="InterPro" id="IPR033704">
    <property type="entry name" value="dUTPase_trimeric"/>
</dbReference>
<evidence type="ECO:0000256" key="9">
    <source>
        <dbReference type="SAM" id="MobiDB-lite"/>
    </source>
</evidence>
<comment type="cofactor">
    <cofactor evidence="1 8">
        <name>Mg(2+)</name>
        <dbReference type="ChEBI" id="CHEBI:18420"/>
    </cofactor>
</comment>
<keyword evidence="4 8" id="KW-0378">Hydrolase</keyword>
<dbReference type="Pfam" id="PF00692">
    <property type="entry name" value="dUTPase"/>
    <property type="match status" value="1"/>
</dbReference>
<dbReference type="Gene3D" id="2.70.40.10">
    <property type="match status" value="1"/>
</dbReference>
<dbReference type="GO" id="GO:0000287">
    <property type="term" value="F:magnesium ion binding"/>
    <property type="evidence" value="ECO:0007669"/>
    <property type="project" value="UniProtKB-UniRule"/>
</dbReference>
<gene>
    <name evidence="8" type="primary">dut</name>
    <name evidence="11" type="ORF">EV386_1379</name>
</gene>
<keyword evidence="6 8" id="KW-0546">Nucleotide metabolism</keyword>
<keyword evidence="3 8" id="KW-0479">Metal-binding</keyword>
<comment type="caution">
    <text evidence="8">Lacks conserved residue(s) required for the propagation of feature annotation.</text>
</comment>
<dbReference type="InterPro" id="IPR029054">
    <property type="entry name" value="dUTPase-like"/>
</dbReference>
<feature type="region of interest" description="Disordered" evidence="9">
    <location>
        <begin position="139"/>
        <end position="160"/>
    </location>
</feature>
<evidence type="ECO:0000259" key="10">
    <source>
        <dbReference type="Pfam" id="PF00692"/>
    </source>
</evidence>
<dbReference type="CDD" id="cd07557">
    <property type="entry name" value="trimeric_dUTPase"/>
    <property type="match status" value="1"/>
</dbReference>
<keyword evidence="5 8" id="KW-0460">Magnesium</keyword>
<dbReference type="NCBIfam" id="NF001862">
    <property type="entry name" value="PRK00601.1"/>
    <property type="match status" value="1"/>
</dbReference>
<dbReference type="RefSeq" id="WP_130413524.1">
    <property type="nucleotide sequence ID" value="NZ_SGWX01000001.1"/>
</dbReference>
<evidence type="ECO:0000256" key="4">
    <source>
        <dbReference type="ARBA" id="ARBA00022801"/>
    </source>
</evidence>
<dbReference type="AlphaFoldDB" id="A0A4Q7M1H8"/>
<feature type="binding site" evidence="8">
    <location>
        <begin position="73"/>
        <end position="75"/>
    </location>
    <ligand>
        <name>substrate</name>
    </ligand>
</feature>
<feature type="domain" description="dUTPase-like" evidence="10">
    <location>
        <begin position="23"/>
        <end position="153"/>
    </location>
</feature>
<evidence type="ECO:0000256" key="3">
    <source>
        <dbReference type="ARBA" id="ARBA00022723"/>
    </source>
</evidence>
<organism evidence="11 12">
    <name type="scientific">Xylanimonas ulmi</name>
    <dbReference type="NCBI Taxonomy" id="228973"/>
    <lineage>
        <taxon>Bacteria</taxon>
        <taxon>Bacillati</taxon>
        <taxon>Actinomycetota</taxon>
        <taxon>Actinomycetes</taxon>
        <taxon>Micrococcales</taxon>
        <taxon>Promicromonosporaceae</taxon>
        <taxon>Xylanimonas</taxon>
    </lineage>
</organism>